<accession>A0A4Z1IR17</accession>
<dbReference type="OrthoDB" id="4849016at2759"/>
<evidence type="ECO:0000313" key="1">
    <source>
        <dbReference type="EMBL" id="TGO59203.1"/>
    </source>
</evidence>
<evidence type="ECO:0000313" key="2">
    <source>
        <dbReference type="Proteomes" id="UP000297527"/>
    </source>
</evidence>
<dbReference type="AlphaFoldDB" id="A0A4Z1IR17"/>
<name>A0A4Z1IR17_9HELO</name>
<protein>
    <submittedName>
        <fullName evidence="1">Uncharacterized protein</fullName>
    </submittedName>
</protein>
<dbReference type="EMBL" id="PQXN01000047">
    <property type="protein sequence ID" value="TGO59203.1"/>
    <property type="molecule type" value="Genomic_DNA"/>
</dbReference>
<sequence>MDTGYYEIISHYIYKFRNTSFNHQDYTPYQFNMVQFGSTLLPLLMAVATVNGYSWTRCTNAPQCRLTSNGGSTTGGDNNPAKDGRFSYAGGYVFAYDTCSGFGYSSSDGYWYSHDKDGLFVSPTGYVRFGHDCNLLLLSSKSQAVGGTYWTEGGGRDCCLPDSVGQNIENVKAYYTG</sequence>
<gene>
    <name evidence="1" type="ORF">BCON_0047g00420</name>
</gene>
<dbReference type="Proteomes" id="UP000297527">
    <property type="component" value="Unassembled WGS sequence"/>
</dbReference>
<organism evidence="1 2">
    <name type="scientific">Botryotinia convoluta</name>
    <dbReference type="NCBI Taxonomy" id="54673"/>
    <lineage>
        <taxon>Eukaryota</taxon>
        <taxon>Fungi</taxon>
        <taxon>Dikarya</taxon>
        <taxon>Ascomycota</taxon>
        <taxon>Pezizomycotina</taxon>
        <taxon>Leotiomycetes</taxon>
        <taxon>Helotiales</taxon>
        <taxon>Sclerotiniaceae</taxon>
        <taxon>Botryotinia</taxon>
    </lineage>
</organism>
<reference evidence="1 2" key="1">
    <citation type="submission" date="2017-12" db="EMBL/GenBank/DDBJ databases">
        <title>Comparative genomics of Botrytis spp.</title>
        <authorList>
            <person name="Valero-Jimenez C.A."/>
            <person name="Tapia P."/>
            <person name="Veloso J."/>
            <person name="Silva-Moreno E."/>
            <person name="Staats M."/>
            <person name="Valdes J.H."/>
            <person name="Van Kan J.A.L."/>
        </authorList>
    </citation>
    <scope>NUCLEOTIDE SEQUENCE [LARGE SCALE GENOMIC DNA]</scope>
    <source>
        <strain evidence="1 2">MUCL11595</strain>
    </source>
</reference>
<proteinExistence type="predicted"/>
<comment type="caution">
    <text evidence="1">The sequence shown here is derived from an EMBL/GenBank/DDBJ whole genome shotgun (WGS) entry which is preliminary data.</text>
</comment>
<keyword evidence="2" id="KW-1185">Reference proteome</keyword>